<dbReference type="InterPro" id="IPR011043">
    <property type="entry name" value="Gal_Oxase/kelch_b-propeller"/>
</dbReference>
<proteinExistence type="predicted"/>
<comment type="caution">
    <text evidence="3">The sequence shown here is derived from an EMBL/GenBank/DDBJ whole genome shotgun (WGS) entry which is preliminary data.</text>
</comment>
<dbReference type="AlphaFoldDB" id="A0A2W5UV22"/>
<reference evidence="3 4" key="1">
    <citation type="submission" date="2017-08" db="EMBL/GenBank/DDBJ databases">
        <title>Infants hospitalized years apart are colonized by the same room-sourced microbial strains.</title>
        <authorList>
            <person name="Brooks B."/>
            <person name="Olm M.R."/>
            <person name="Firek B.A."/>
            <person name="Baker R."/>
            <person name="Thomas B.C."/>
            <person name="Morowitz M.J."/>
            <person name="Banfield J.F."/>
        </authorList>
    </citation>
    <scope>NUCLEOTIDE SEQUENCE [LARGE SCALE GENOMIC DNA]</scope>
    <source>
        <strain evidence="3">S2_003_000_R2_14</strain>
    </source>
</reference>
<evidence type="ECO:0000313" key="4">
    <source>
        <dbReference type="Proteomes" id="UP000249061"/>
    </source>
</evidence>
<dbReference type="PANTHER" id="PTHR45632">
    <property type="entry name" value="LD33804P"/>
    <property type="match status" value="1"/>
</dbReference>
<name>A0A2W5UV22_9BACT</name>
<dbReference type="Gene3D" id="2.120.10.80">
    <property type="entry name" value="Kelch-type beta propeller"/>
    <property type="match status" value="1"/>
</dbReference>
<dbReference type="EMBL" id="QFQP01000033">
    <property type="protein sequence ID" value="PZR07184.1"/>
    <property type="molecule type" value="Genomic_DNA"/>
</dbReference>
<protein>
    <recommendedName>
        <fullName evidence="5">Galactose oxidase</fullName>
    </recommendedName>
</protein>
<dbReference type="InterPro" id="IPR015915">
    <property type="entry name" value="Kelch-typ_b-propeller"/>
</dbReference>
<accession>A0A2W5UV22</accession>
<dbReference type="PANTHER" id="PTHR45632:SF3">
    <property type="entry name" value="KELCH-LIKE PROTEIN 32"/>
    <property type="match status" value="1"/>
</dbReference>
<evidence type="ECO:0000256" key="1">
    <source>
        <dbReference type="ARBA" id="ARBA00022441"/>
    </source>
</evidence>
<dbReference type="Pfam" id="PF01344">
    <property type="entry name" value="Kelch_1"/>
    <property type="match status" value="1"/>
</dbReference>
<evidence type="ECO:0000313" key="3">
    <source>
        <dbReference type="EMBL" id="PZR07184.1"/>
    </source>
</evidence>
<dbReference type="Pfam" id="PF24681">
    <property type="entry name" value="Kelch_KLHDC2_KLHL20_DRC7"/>
    <property type="match status" value="1"/>
</dbReference>
<keyword evidence="1" id="KW-0880">Kelch repeat</keyword>
<evidence type="ECO:0008006" key="5">
    <source>
        <dbReference type="Google" id="ProtNLM"/>
    </source>
</evidence>
<sequence>MFSEMKPLFPTLWPRAGRERFMLILLISSVAFAQGKVTRVPPLKDARQHHTATLLADGRVLVVGGRGTDGLSTLASCELYAPKKNTWSPCAPLTVARSHHAATLLPDGRVLVTGGTTHESVGDQNRFVALASAEVYEPAKNRWVAVTPMSDARNGHTATLLGDGTVLVVGGAREQRLHLASTERFDPAKNAWTTEQPLDVARWLHTAVRTSEGDVVIAGGRSNAAQEKKGPGVSIADVERFDVKARTWTTLPPMSEPRQRTSFIAAADGALIVIGGQTTTSSTNYAETWRPGLTQWVPFENHLSMSLSAHTGTRLPDGDLVVIGGEPPNAVDTSRVQRWRLATKEWCLAGELSVSRKTHSATLLNDGRVLVVGGTSGGLPEKTAELWAPMNGKCEDPPGISLGW</sequence>
<evidence type="ECO:0000256" key="2">
    <source>
        <dbReference type="ARBA" id="ARBA00022737"/>
    </source>
</evidence>
<dbReference type="Gene3D" id="2.130.10.80">
    <property type="entry name" value="Galactose oxidase/kelch, beta-propeller"/>
    <property type="match status" value="3"/>
</dbReference>
<dbReference type="InterPro" id="IPR037293">
    <property type="entry name" value="Gal_Oxidase_central_sf"/>
</dbReference>
<dbReference type="InterPro" id="IPR006652">
    <property type="entry name" value="Kelch_1"/>
</dbReference>
<dbReference type="SUPFAM" id="SSF50965">
    <property type="entry name" value="Galactose oxidase, central domain"/>
    <property type="match status" value="1"/>
</dbReference>
<keyword evidence="2" id="KW-0677">Repeat</keyword>
<organism evidence="3 4">
    <name type="scientific">Archangium gephyra</name>
    <dbReference type="NCBI Taxonomy" id="48"/>
    <lineage>
        <taxon>Bacteria</taxon>
        <taxon>Pseudomonadati</taxon>
        <taxon>Myxococcota</taxon>
        <taxon>Myxococcia</taxon>
        <taxon>Myxococcales</taxon>
        <taxon>Cystobacterineae</taxon>
        <taxon>Archangiaceae</taxon>
        <taxon>Archangium</taxon>
    </lineage>
</organism>
<dbReference type="Proteomes" id="UP000249061">
    <property type="component" value="Unassembled WGS sequence"/>
</dbReference>
<dbReference type="SMART" id="SM00612">
    <property type="entry name" value="Kelch"/>
    <property type="match status" value="6"/>
</dbReference>
<gene>
    <name evidence="3" type="ORF">DI536_28410</name>
</gene>